<dbReference type="AlphaFoldDB" id="A0AAN7BGI3"/>
<feature type="region of interest" description="Disordered" evidence="1">
    <location>
        <begin position="129"/>
        <end position="203"/>
    </location>
</feature>
<organism evidence="2 3">
    <name type="scientific">Podospora fimiseda</name>
    <dbReference type="NCBI Taxonomy" id="252190"/>
    <lineage>
        <taxon>Eukaryota</taxon>
        <taxon>Fungi</taxon>
        <taxon>Dikarya</taxon>
        <taxon>Ascomycota</taxon>
        <taxon>Pezizomycotina</taxon>
        <taxon>Sordariomycetes</taxon>
        <taxon>Sordariomycetidae</taxon>
        <taxon>Sordariales</taxon>
        <taxon>Podosporaceae</taxon>
        <taxon>Podospora</taxon>
    </lineage>
</organism>
<proteinExistence type="predicted"/>
<reference evidence="2" key="1">
    <citation type="journal article" date="2023" name="Mol. Phylogenet. Evol.">
        <title>Genome-scale phylogeny and comparative genomics of the fungal order Sordariales.</title>
        <authorList>
            <person name="Hensen N."/>
            <person name="Bonometti L."/>
            <person name="Westerberg I."/>
            <person name="Brannstrom I.O."/>
            <person name="Guillou S."/>
            <person name="Cros-Aarteil S."/>
            <person name="Calhoun S."/>
            <person name="Haridas S."/>
            <person name="Kuo A."/>
            <person name="Mondo S."/>
            <person name="Pangilinan J."/>
            <person name="Riley R."/>
            <person name="LaButti K."/>
            <person name="Andreopoulos B."/>
            <person name="Lipzen A."/>
            <person name="Chen C."/>
            <person name="Yan M."/>
            <person name="Daum C."/>
            <person name="Ng V."/>
            <person name="Clum A."/>
            <person name="Steindorff A."/>
            <person name="Ohm R.A."/>
            <person name="Martin F."/>
            <person name="Silar P."/>
            <person name="Natvig D.O."/>
            <person name="Lalanne C."/>
            <person name="Gautier V."/>
            <person name="Ament-Velasquez S.L."/>
            <person name="Kruys A."/>
            <person name="Hutchinson M.I."/>
            <person name="Powell A.J."/>
            <person name="Barry K."/>
            <person name="Miller A.N."/>
            <person name="Grigoriev I.V."/>
            <person name="Debuchy R."/>
            <person name="Gladieux P."/>
            <person name="Hiltunen Thoren M."/>
            <person name="Johannesson H."/>
        </authorList>
    </citation>
    <scope>NUCLEOTIDE SEQUENCE</scope>
    <source>
        <strain evidence="2">CBS 990.96</strain>
    </source>
</reference>
<dbReference type="EMBL" id="MU865546">
    <property type="protein sequence ID" value="KAK4221455.1"/>
    <property type="molecule type" value="Genomic_DNA"/>
</dbReference>
<comment type="caution">
    <text evidence="2">The sequence shown here is derived from an EMBL/GenBank/DDBJ whole genome shotgun (WGS) entry which is preliminary data.</text>
</comment>
<protein>
    <submittedName>
        <fullName evidence="2">Uncharacterized protein</fullName>
    </submittedName>
</protein>
<name>A0AAN7BGI3_9PEZI</name>
<gene>
    <name evidence="2" type="ORF">QBC38DRAFT_492035</name>
</gene>
<accession>A0AAN7BGI3</accession>
<reference evidence="2" key="2">
    <citation type="submission" date="2023-05" db="EMBL/GenBank/DDBJ databases">
        <authorList>
            <consortium name="Lawrence Berkeley National Laboratory"/>
            <person name="Steindorff A."/>
            <person name="Hensen N."/>
            <person name="Bonometti L."/>
            <person name="Westerberg I."/>
            <person name="Brannstrom I.O."/>
            <person name="Guillou S."/>
            <person name="Cros-Aarteil S."/>
            <person name="Calhoun S."/>
            <person name="Haridas S."/>
            <person name="Kuo A."/>
            <person name="Mondo S."/>
            <person name="Pangilinan J."/>
            <person name="Riley R."/>
            <person name="Labutti K."/>
            <person name="Andreopoulos B."/>
            <person name="Lipzen A."/>
            <person name="Chen C."/>
            <person name="Yanf M."/>
            <person name="Daum C."/>
            <person name="Ng V."/>
            <person name="Clum A."/>
            <person name="Ohm R."/>
            <person name="Martin F."/>
            <person name="Silar P."/>
            <person name="Natvig D."/>
            <person name="Lalanne C."/>
            <person name="Gautier V."/>
            <person name="Ament-Velasquez S.L."/>
            <person name="Kruys A."/>
            <person name="Hutchinson M.I."/>
            <person name="Powell A.J."/>
            <person name="Barry K."/>
            <person name="Miller A.N."/>
            <person name="Grigoriev I.V."/>
            <person name="Debuchy R."/>
            <person name="Gladieux P."/>
            <person name="Thoren M.H."/>
            <person name="Johannesson H."/>
        </authorList>
    </citation>
    <scope>NUCLEOTIDE SEQUENCE</scope>
    <source>
        <strain evidence="2">CBS 990.96</strain>
    </source>
</reference>
<dbReference type="Proteomes" id="UP001301958">
    <property type="component" value="Unassembled WGS sequence"/>
</dbReference>
<evidence type="ECO:0000256" key="1">
    <source>
        <dbReference type="SAM" id="MobiDB-lite"/>
    </source>
</evidence>
<keyword evidence="3" id="KW-1185">Reference proteome</keyword>
<evidence type="ECO:0000313" key="2">
    <source>
        <dbReference type="EMBL" id="KAK4221455.1"/>
    </source>
</evidence>
<sequence length="203" mass="22663">MLCFFCFFFVSNSQPFFRPNDDRGPEKSGNNDQSETRIFPTRSWKAQWLLALLFLFHLVRFLGVAKLRRFLAFSLAKIAPRCPSIDINCPSPYYLLAKAAQSRSEIARCRGAIGSIRLLCSCKPQRLPTPTLPKTGKKAGDSGGNRHMHNASDAMMETNKKEGKKPGTKKKTDECHRLKKDWAPPLPSQDSTGLSPVGHPSSP</sequence>
<evidence type="ECO:0000313" key="3">
    <source>
        <dbReference type="Proteomes" id="UP001301958"/>
    </source>
</evidence>
<feature type="compositionally biased region" description="Basic and acidic residues" evidence="1">
    <location>
        <begin position="158"/>
        <end position="182"/>
    </location>
</feature>